<dbReference type="PROSITE" id="PS51257">
    <property type="entry name" value="PROKAR_LIPOPROTEIN"/>
    <property type="match status" value="1"/>
</dbReference>
<dbReference type="NCBIfam" id="TIGR02185">
    <property type="entry name" value="Trep_Strep"/>
    <property type="match status" value="1"/>
</dbReference>
<keyword evidence="1" id="KW-0812">Transmembrane</keyword>
<evidence type="ECO:0000313" key="2">
    <source>
        <dbReference type="EMBL" id="AZR07003.1"/>
    </source>
</evidence>
<feature type="transmembrane region" description="Helical" evidence="1">
    <location>
        <begin position="80"/>
        <end position="97"/>
    </location>
</feature>
<dbReference type="STRING" id="1661.CQ11_07175"/>
<accession>X4QZ87</accession>
<protein>
    <submittedName>
        <fullName evidence="3">MptD family putative ECF transporter S component</fullName>
    </submittedName>
    <submittedName>
        <fullName evidence="2">Trep_Strep domain-containing protein</fullName>
    </submittedName>
</protein>
<keyword evidence="1" id="KW-0472">Membrane</keyword>
<dbReference type="InterPro" id="IPR011733">
    <property type="entry name" value="CHP02185_IM"/>
</dbReference>
<feature type="transmembrane region" description="Helical" evidence="1">
    <location>
        <begin position="7"/>
        <end position="29"/>
    </location>
</feature>
<keyword evidence="5" id="KW-1185">Reference proteome</keyword>
<evidence type="ECO:0000313" key="3">
    <source>
        <dbReference type="EMBL" id="MEW6955317.1"/>
    </source>
</evidence>
<dbReference type="Pfam" id="PF09605">
    <property type="entry name" value="Trep_Strep"/>
    <property type="match status" value="1"/>
</dbReference>
<dbReference type="EMBL" id="JBAGNM010000016">
    <property type="protein sequence ID" value="MEW6955317.1"/>
    <property type="molecule type" value="Genomic_DNA"/>
</dbReference>
<feature type="transmembrane region" description="Helical" evidence="1">
    <location>
        <begin position="35"/>
        <end position="52"/>
    </location>
</feature>
<dbReference type="AlphaFoldDB" id="X4QZ87"/>
<dbReference type="Proteomes" id="UP000275951">
    <property type="component" value="Chromosome"/>
</dbReference>
<name>X4QZ87_9ACTO</name>
<proteinExistence type="predicted"/>
<dbReference type="Proteomes" id="UP001555100">
    <property type="component" value="Unassembled WGS sequence"/>
</dbReference>
<sequence>MKTRDFINIGVFSAIYFVIVFSCGMLGIINPPMMFVGYALGIIANGAVIFLFKARVPKIGALAICGLLVSAMMLMTGHPWITLVLAPLLGLAADFLFAKKTVVSKVFGYAVMSLWYVTPWFPVFVDVQGYYNYIAESMGTAYADSMRWFLTPWMVVGWGVAVFIIGLIGGVFGNSVLNRHFRKAGIAK</sequence>
<evidence type="ECO:0000313" key="5">
    <source>
        <dbReference type="Proteomes" id="UP001555100"/>
    </source>
</evidence>
<reference evidence="2 4" key="1">
    <citation type="submission" date="2018-11" db="EMBL/GenBank/DDBJ databases">
        <title>Multidrug-resistant genes are associated with an 42-kb island TGI1 carrying a complex class 1 integron in a Trueperella pyogenes.</title>
        <authorList>
            <person name="Dong W."/>
        </authorList>
    </citation>
    <scope>NUCLEOTIDE SEQUENCE [LARGE SCALE GENOMIC DNA]</scope>
    <source>
        <strain evidence="2 4">TP4</strain>
    </source>
</reference>
<dbReference type="KEGG" id="tpy:CQ11_07175"/>
<feature type="transmembrane region" description="Helical" evidence="1">
    <location>
        <begin position="151"/>
        <end position="173"/>
    </location>
</feature>
<feature type="transmembrane region" description="Helical" evidence="1">
    <location>
        <begin position="59"/>
        <end position="74"/>
    </location>
</feature>
<dbReference type="RefSeq" id="WP_024963056.1">
    <property type="nucleotide sequence ID" value="NZ_CP007519.1"/>
</dbReference>
<keyword evidence="1" id="KW-1133">Transmembrane helix</keyword>
<feature type="transmembrane region" description="Helical" evidence="1">
    <location>
        <begin position="109"/>
        <end position="131"/>
    </location>
</feature>
<gene>
    <name evidence="2" type="ORF">EBQ10_06620</name>
    <name evidence="3" type="ORF">V3M73_09855</name>
</gene>
<evidence type="ECO:0000256" key="1">
    <source>
        <dbReference type="SAM" id="Phobius"/>
    </source>
</evidence>
<organism evidence="2 4">
    <name type="scientific">Trueperella pyogenes</name>
    <dbReference type="NCBI Taxonomy" id="1661"/>
    <lineage>
        <taxon>Bacteria</taxon>
        <taxon>Bacillati</taxon>
        <taxon>Actinomycetota</taxon>
        <taxon>Actinomycetes</taxon>
        <taxon>Actinomycetales</taxon>
        <taxon>Actinomycetaceae</taxon>
        <taxon>Trueperella</taxon>
    </lineage>
</organism>
<reference evidence="3 5" key="2">
    <citation type="submission" date="2024-01" db="EMBL/GenBank/DDBJ databases">
        <title>Genomic analysis and antimicrobial resistance profiles of Trueperella pyogenes isolated from domestic and wild animals.</title>
        <authorList>
            <person name="Magossi G."/>
            <person name="Gzyl K.E."/>
            <person name="Holman D.B."/>
            <person name="Amat S."/>
        </authorList>
    </citation>
    <scope>NUCLEOTIDE SEQUENCE [LARGE SCALE GENOMIC DNA]</scope>
    <source>
        <strain evidence="3 5">1494</strain>
    </source>
</reference>
<evidence type="ECO:0000313" key="4">
    <source>
        <dbReference type="Proteomes" id="UP000275951"/>
    </source>
</evidence>
<dbReference type="EMBL" id="CP033905">
    <property type="protein sequence ID" value="AZR07003.1"/>
    <property type="molecule type" value="Genomic_DNA"/>
</dbReference>